<proteinExistence type="predicted"/>
<accession>A0ABN0ANM8</accession>
<dbReference type="Proteomes" id="UP000002969">
    <property type="component" value="Unassembled WGS sequence"/>
</dbReference>
<name>A0ABN0ANM8_CHRGE</name>
<comment type="caution">
    <text evidence="1">The sequence shown here is derived from an EMBL/GenBank/DDBJ whole genome shotgun (WGS) entry which is preliminary data.</text>
</comment>
<keyword evidence="2" id="KW-1185">Reference proteome</keyword>
<gene>
    <name evidence="1" type="ORF">HMPREF0204_13721</name>
</gene>
<protein>
    <submittedName>
        <fullName evidence="1">Uncharacterized protein</fullName>
    </submittedName>
</protein>
<reference evidence="1" key="1">
    <citation type="submission" date="2010-06" db="EMBL/GenBank/DDBJ databases">
        <authorList>
            <person name="Muzny D."/>
            <person name="Qin X."/>
            <person name="Buhay C."/>
            <person name="Dugan-Rocha S."/>
            <person name="Ding Y."/>
            <person name="Chen G."/>
            <person name="Hawes A."/>
            <person name="Holder M."/>
            <person name="Jhangiani S."/>
            <person name="Johnson A."/>
            <person name="Khan Z."/>
            <person name="Li Z."/>
            <person name="Liu W."/>
            <person name="Liu X."/>
            <person name="Perez L."/>
            <person name="Shen H."/>
            <person name="Wang Q."/>
            <person name="Watt J."/>
            <person name="Xi L."/>
            <person name="Xin Y."/>
            <person name="Zhou J."/>
            <person name="Deng J."/>
            <person name="Jiang H."/>
            <person name="Liu Y."/>
            <person name="Qu J."/>
            <person name="Song X.-Z."/>
            <person name="Zhang L."/>
            <person name="Villasana D."/>
            <person name="Johnson A."/>
            <person name="Liu J."/>
            <person name="Liyanage D."/>
            <person name="Lorensuhewa L."/>
            <person name="Robinson T."/>
            <person name="Song A."/>
            <person name="Song B.-B."/>
            <person name="Dinh H."/>
            <person name="Thornton R."/>
            <person name="Coyle M."/>
            <person name="Francisco L."/>
            <person name="Jackson L."/>
            <person name="Javaid M."/>
            <person name="Korchina V."/>
            <person name="Kovar C."/>
            <person name="Mata R."/>
            <person name="Mathew T."/>
            <person name="Ngo R."/>
            <person name="Nguyen L."/>
            <person name="Nguyen N."/>
            <person name="Okwuonu G."/>
            <person name="Ongeri F."/>
            <person name="Pham C."/>
            <person name="Simmons D."/>
            <person name="Wilczek-Boney K."/>
            <person name="Hale W."/>
            <person name="Jakkamsetti A."/>
            <person name="Pham P."/>
            <person name="Ruth R."/>
            <person name="San Lucas F."/>
            <person name="Warren J."/>
            <person name="Zhang J."/>
            <person name="Zhao Z."/>
            <person name="Zhou C."/>
            <person name="Zhu D."/>
            <person name="Lee S."/>
            <person name="Bess C."/>
            <person name="Blankenburg K."/>
            <person name="Forbes L."/>
            <person name="Fu Q."/>
            <person name="Gubbala S."/>
            <person name="Hirani K."/>
            <person name="Jayaseelan J.C."/>
            <person name="Lara F."/>
            <person name="Munidasa M."/>
            <person name="Palculict T."/>
            <person name="Patil S."/>
            <person name="Pu L.-L."/>
            <person name="Saada N."/>
            <person name="Tang L."/>
            <person name="Weissenberger G."/>
            <person name="Zhu Y."/>
            <person name="Hemphill L."/>
            <person name="Shang Y."/>
            <person name="Youmans B."/>
            <person name="Ayvaz T."/>
            <person name="Ross M."/>
            <person name="Santibanez J."/>
            <person name="Aqrawi P."/>
            <person name="Gross S."/>
            <person name="Joshi V."/>
            <person name="Fowler G."/>
            <person name="Nazareth L."/>
            <person name="Reid J."/>
            <person name="Worley K."/>
            <person name="Petrosino J."/>
            <person name="Highlander S."/>
            <person name="Gibbs R."/>
        </authorList>
    </citation>
    <scope>NUCLEOTIDE SEQUENCE [LARGE SCALE GENOMIC DNA]</scope>
    <source>
        <strain evidence="1">ATCC 35910</strain>
    </source>
</reference>
<dbReference type="EMBL" id="ACKQ02000007">
    <property type="protein sequence ID" value="EFK34652.1"/>
    <property type="molecule type" value="Genomic_DNA"/>
</dbReference>
<organism evidence="1 2">
    <name type="scientific">Chryseobacterium gleum ATCC 35910</name>
    <dbReference type="NCBI Taxonomy" id="525257"/>
    <lineage>
        <taxon>Bacteria</taxon>
        <taxon>Pseudomonadati</taxon>
        <taxon>Bacteroidota</taxon>
        <taxon>Flavobacteriia</taxon>
        <taxon>Flavobacteriales</taxon>
        <taxon>Weeksellaceae</taxon>
        <taxon>Chryseobacterium group</taxon>
        <taxon>Chryseobacterium</taxon>
    </lineage>
</organism>
<evidence type="ECO:0000313" key="2">
    <source>
        <dbReference type="Proteomes" id="UP000002969"/>
    </source>
</evidence>
<evidence type="ECO:0000313" key="1">
    <source>
        <dbReference type="EMBL" id="EFK34652.1"/>
    </source>
</evidence>
<sequence length="55" mass="6345">MAIDSKFKPKTPKSRVSLIKQGFIPIAKIFKKPQNQWICLARQTLPPFAILHCEH</sequence>